<comment type="caution">
    <text evidence="2">The sequence shown here is derived from an EMBL/GenBank/DDBJ whole genome shotgun (WGS) entry which is preliminary data.</text>
</comment>
<evidence type="ECO:0000313" key="2">
    <source>
        <dbReference type="EMBL" id="PRP92608.1"/>
    </source>
</evidence>
<gene>
    <name evidence="2" type="ORF">ENSA5_47890</name>
</gene>
<protein>
    <submittedName>
        <fullName evidence="2">Uncharacterized protein</fullName>
    </submittedName>
</protein>
<name>A0A2S9XI97_9BACT</name>
<evidence type="ECO:0000256" key="1">
    <source>
        <dbReference type="SAM" id="MobiDB-lite"/>
    </source>
</evidence>
<proteinExistence type="predicted"/>
<accession>A0A2S9XI97</accession>
<feature type="region of interest" description="Disordered" evidence="1">
    <location>
        <begin position="43"/>
        <end position="65"/>
    </location>
</feature>
<keyword evidence="3" id="KW-1185">Reference proteome</keyword>
<dbReference type="AlphaFoldDB" id="A0A2S9XI97"/>
<dbReference type="Proteomes" id="UP000237968">
    <property type="component" value="Unassembled WGS sequence"/>
</dbReference>
<feature type="compositionally biased region" description="Basic and acidic residues" evidence="1">
    <location>
        <begin position="43"/>
        <end position="61"/>
    </location>
</feature>
<reference evidence="2 3" key="1">
    <citation type="submission" date="2018-03" db="EMBL/GenBank/DDBJ databases">
        <title>Draft Genome Sequences of the Obligatory Marine Myxobacteria Enhygromyxa salina SWB005.</title>
        <authorList>
            <person name="Poehlein A."/>
            <person name="Moghaddam J.A."/>
            <person name="Harms H."/>
            <person name="Alanjari M."/>
            <person name="Koenig G.M."/>
            <person name="Daniel R."/>
            <person name="Schaeberle T.F."/>
        </authorList>
    </citation>
    <scope>NUCLEOTIDE SEQUENCE [LARGE SCALE GENOMIC DNA]</scope>
    <source>
        <strain evidence="2 3">SWB005</strain>
    </source>
</reference>
<dbReference type="EMBL" id="PVNK01000207">
    <property type="protein sequence ID" value="PRP92608.1"/>
    <property type="molecule type" value="Genomic_DNA"/>
</dbReference>
<organism evidence="2 3">
    <name type="scientific">Enhygromyxa salina</name>
    <dbReference type="NCBI Taxonomy" id="215803"/>
    <lineage>
        <taxon>Bacteria</taxon>
        <taxon>Pseudomonadati</taxon>
        <taxon>Myxococcota</taxon>
        <taxon>Polyangia</taxon>
        <taxon>Nannocystales</taxon>
        <taxon>Nannocystaceae</taxon>
        <taxon>Enhygromyxa</taxon>
    </lineage>
</organism>
<evidence type="ECO:0000313" key="3">
    <source>
        <dbReference type="Proteomes" id="UP000237968"/>
    </source>
</evidence>
<sequence length="79" mass="8883">MSGLRFTDLRESTAIHDRVGDSAAFVLVSEYSETMTRIITRWRSDEPEREPELQTRERESRGPAAAVSLQLGCVTIGRS</sequence>